<proteinExistence type="inferred from homology"/>
<evidence type="ECO:0000313" key="8">
    <source>
        <dbReference type="EMBL" id="ERN15840.1"/>
    </source>
</evidence>
<sequence>MWFFLPTASTGDRFGRFAYSSCTVQSFQSVREEEVAAMVSAISGSSNGDPVDLSKIFYTLANRIICRVALGYSEGDQTEHRFYKIIQELNSLVGSFCAADLFASMGWIDILTGFHARLKKNFRELDCFLDKVIRDHKSKEVSEATTTNEDFVDILLQAQKDYILDIPLTLDNLKAIILVLFHTKICFPLCKSLCLITNSGSPIVQDMFSAGTETKLNAYEDEVPELEYFHSVIKEVPRLHPPVPLLVPRESKEGIKIDGYDIPAKTRVYINAWAIGRHPDCWDQAGEFLPEMFMSSTIDFRGQDFEFIPFGAGRRSCPGYLFAIHTVVLAAANLIQHFEWEVPLGGLDMAESSGITAHRKYPLYVLATPRCI</sequence>
<dbReference type="eggNOG" id="KOG0156">
    <property type="taxonomic scope" value="Eukaryota"/>
</dbReference>
<dbReference type="PROSITE" id="PS00086">
    <property type="entry name" value="CYTOCHROME_P450"/>
    <property type="match status" value="1"/>
</dbReference>
<name>U5D0R4_AMBTC</name>
<feature type="binding site" description="axial binding residue" evidence="6">
    <location>
        <position position="317"/>
    </location>
    <ligand>
        <name>heme</name>
        <dbReference type="ChEBI" id="CHEBI:30413"/>
    </ligand>
    <ligandPart>
        <name>Fe</name>
        <dbReference type="ChEBI" id="CHEBI:18248"/>
    </ligandPart>
</feature>
<dbReference type="GO" id="GO:0020037">
    <property type="term" value="F:heme binding"/>
    <property type="evidence" value="ECO:0007669"/>
    <property type="project" value="InterPro"/>
</dbReference>
<keyword evidence="7" id="KW-0503">Monooxygenase</keyword>
<dbReference type="Gene3D" id="1.10.630.10">
    <property type="entry name" value="Cytochrome P450"/>
    <property type="match status" value="1"/>
</dbReference>
<evidence type="ECO:0000256" key="6">
    <source>
        <dbReference type="PIRSR" id="PIRSR602401-1"/>
    </source>
</evidence>
<dbReference type="PANTHER" id="PTHR47955:SF8">
    <property type="entry name" value="CYTOCHROME P450 71D11-LIKE"/>
    <property type="match status" value="1"/>
</dbReference>
<dbReference type="AlphaFoldDB" id="U5D0R4"/>
<organism evidence="8 9">
    <name type="scientific">Amborella trichopoda</name>
    <dbReference type="NCBI Taxonomy" id="13333"/>
    <lineage>
        <taxon>Eukaryota</taxon>
        <taxon>Viridiplantae</taxon>
        <taxon>Streptophyta</taxon>
        <taxon>Embryophyta</taxon>
        <taxon>Tracheophyta</taxon>
        <taxon>Spermatophyta</taxon>
        <taxon>Magnoliopsida</taxon>
        <taxon>Amborellales</taxon>
        <taxon>Amborellaceae</taxon>
        <taxon>Amborella</taxon>
    </lineage>
</organism>
<dbReference type="InterPro" id="IPR017972">
    <property type="entry name" value="Cyt_P450_CS"/>
</dbReference>
<evidence type="ECO:0000256" key="1">
    <source>
        <dbReference type="ARBA" id="ARBA00010617"/>
    </source>
</evidence>
<accession>U5D0R4</accession>
<keyword evidence="4 7" id="KW-0560">Oxidoreductase</keyword>
<dbReference type="PRINTS" id="PR00463">
    <property type="entry name" value="EP450I"/>
</dbReference>
<comment type="similarity">
    <text evidence="1 7">Belongs to the cytochrome P450 family.</text>
</comment>
<keyword evidence="9" id="KW-1185">Reference proteome</keyword>
<dbReference type="STRING" id="13333.U5D0R4"/>
<dbReference type="Gramene" id="ERN15840">
    <property type="protein sequence ID" value="ERN15840"/>
    <property type="gene ID" value="AMTR_s00039p00169050"/>
</dbReference>
<dbReference type="Pfam" id="PF00067">
    <property type="entry name" value="p450"/>
    <property type="match status" value="1"/>
</dbReference>
<evidence type="ECO:0000256" key="2">
    <source>
        <dbReference type="ARBA" id="ARBA00022617"/>
    </source>
</evidence>
<evidence type="ECO:0000313" key="9">
    <source>
        <dbReference type="Proteomes" id="UP000017836"/>
    </source>
</evidence>
<keyword evidence="2 6" id="KW-0349">Heme</keyword>
<evidence type="ECO:0000256" key="3">
    <source>
        <dbReference type="ARBA" id="ARBA00022723"/>
    </source>
</evidence>
<dbReference type="InterPro" id="IPR036396">
    <property type="entry name" value="Cyt_P450_sf"/>
</dbReference>
<dbReference type="HOGENOM" id="CLU_001570_4_1_1"/>
<dbReference type="InterPro" id="IPR002401">
    <property type="entry name" value="Cyt_P450_E_grp-I"/>
</dbReference>
<dbReference type="SUPFAM" id="SSF48264">
    <property type="entry name" value="Cytochrome P450"/>
    <property type="match status" value="1"/>
</dbReference>
<dbReference type="InterPro" id="IPR001128">
    <property type="entry name" value="Cyt_P450"/>
</dbReference>
<dbReference type="GO" id="GO:0016705">
    <property type="term" value="F:oxidoreductase activity, acting on paired donors, with incorporation or reduction of molecular oxygen"/>
    <property type="evidence" value="ECO:0007669"/>
    <property type="project" value="InterPro"/>
</dbReference>
<gene>
    <name evidence="8" type="ORF">AMTR_s00039p00169050</name>
</gene>
<evidence type="ECO:0008006" key="10">
    <source>
        <dbReference type="Google" id="ProtNLM"/>
    </source>
</evidence>
<comment type="cofactor">
    <cofactor evidence="6">
        <name>heme</name>
        <dbReference type="ChEBI" id="CHEBI:30413"/>
    </cofactor>
</comment>
<dbReference type="EMBL" id="KI392495">
    <property type="protein sequence ID" value="ERN15840.1"/>
    <property type="molecule type" value="Genomic_DNA"/>
</dbReference>
<evidence type="ECO:0000256" key="4">
    <source>
        <dbReference type="ARBA" id="ARBA00023002"/>
    </source>
</evidence>
<keyword evidence="5 6" id="KW-0408">Iron</keyword>
<dbReference type="PANTHER" id="PTHR47955">
    <property type="entry name" value="CYTOCHROME P450 FAMILY 71 PROTEIN"/>
    <property type="match status" value="1"/>
</dbReference>
<dbReference type="GO" id="GO:0004497">
    <property type="term" value="F:monooxygenase activity"/>
    <property type="evidence" value="ECO:0007669"/>
    <property type="project" value="UniProtKB-KW"/>
</dbReference>
<protein>
    <recommendedName>
        <fullName evidence="10">Cytochrome P450</fullName>
    </recommendedName>
</protein>
<dbReference type="Proteomes" id="UP000017836">
    <property type="component" value="Unassembled WGS sequence"/>
</dbReference>
<keyword evidence="3 6" id="KW-0479">Metal-binding</keyword>
<dbReference type="GO" id="GO:0005506">
    <property type="term" value="F:iron ion binding"/>
    <property type="evidence" value="ECO:0007669"/>
    <property type="project" value="InterPro"/>
</dbReference>
<evidence type="ECO:0000256" key="7">
    <source>
        <dbReference type="RuleBase" id="RU000461"/>
    </source>
</evidence>
<reference evidence="9" key="1">
    <citation type="journal article" date="2013" name="Science">
        <title>The Amborella genome and the evolution of flowering plants.</title>
        <authorList>
            <consortium name="Amborella Genome Project"/>
        </authorList>
    </citation>
    <scope>NUCLEOTIDE SEQUENCE [LARGE SCALE GENOMIC DNA]</scope>
</reference>
<evidence type="ECO:0000256" key="5">
    <source>
        <dbReference type="ARBA" id="ARBA00023004"/>
    </source>
</evidence>